<feature type="compositionally biased region" description="Low complexity" evidence="1">
    <location>
        <begin position="952"/>
        <end position="963"/>
    </location>
</feature>
<dbReference type="InterPro" id="IPR032675">
    <property type="entry name" value="LRR_dom_sf"/>
</dbReference>
<dbReference type="Pfam" id="PF16000">
    <property type="entry name" value="CARMIL_C"/>
    <property type="match status" value="1"/>
</dbReference>
<feature type="compositionally biased region" description="Pro residues" evidence="1">
    <location>
        <begin position="1379"/>
        <end position="1395"/>
    </location>
</feature>
<dbReference type="InterPro" id="IPR051279">
    <property type="entry name" value="PP1-Reg/Actin-Interact_Protein"/>
</dbReference>
<dbReference type="STRING" id="56216.A0A1A6FYV0"/>
<evidence type="ECO:0000313" key="3">
    <source>
        <dbReference type="EMBL" id="OBS58327.1"/>
    </source>
</evidence>
<reference evidence="3 4" key="1">
    <citation type="submission" date="2016-06" db="EMBL/GenBank/DDBJ databases">
        <title>The Draft Genome Sequence and Annotation of the Desert Woodrat Neotoma lepida.</title>
        <authorList>
            <person name="Campbell M."/>
            <person name="Oakeson K.F."/>
            <person name="Yandell M."/>
            <person name="Halpert J.R."/>
            <person name="Dearing D."/>
        </authorList>
    </citation>
    <scope>NUCLEOTIDE SEQUENCE [LARGE SCALE GENOMIC DNA]</scope>
    <source>
        <strain evidence="3">417</strain>
        <tissue evidence="3">Liver</tissue>
    </source>
</reference>
<keyword evidence="4" id="KW-1185">Reference proteome</keyword>
<feature type="compositionally biased region" description="Pro residues" evidence="1">
    <location>
        <begin position="964"/>
        <end position="973"/>
    </location>
</feature>
<evidence type="ECO:0000259" key="2">
    <source>
        <dbReference type="Pfam" id="PF16000"/>
    </source>
</evidence>
<feature type="compositionally biased region" description="Polar residues" evidence="1">
    <location>
        <begin position="1259"/>
        <end position="1268"/>
    </location>
</feature>
<evidence type="ECO:0000313" key="4">
    <source>
        <dbReference type="Proteomes" id="UP000092124"/>
    </source>
</evidence>
<name>A0A1A6FYV0_NEOLE</name>
<dbReference type="SMART" id="SM00368">
    <property type="entry name" value="LRR_RI"/>
    <property type="match status" value="4"/>
</dbReference>
<dbReference type="SUPFAM" id="SSF52047">
    <property type="entry name" value="RNI-like"/>
    <property type="match status" value="1"/>
</dbReference>
<dbReference type="GO" id="GO:0030027">
    <property type="term" value="C:lamellipodium"/>
    <property type="evidence" value="ECO:0007669"/>
    <property type="project" value="TreeGrafter"/>
</dbReference>
<feature type="compositionally biased region" description="Pro residues" evidence="1">
    <location>
        <begin position="1282"/>
        <end position="1292"/>
    </location>
</feature>
<sequence length="1406" mass="152930">MAQTPDGISCELRGEITRFLWPKEAELLLKTWLPQEGAEQSHILVWWPGVEFRTVARPSTKKLDFPGISALLRWRAYLLHTCLPLRVQAMALQETPPQVTFELESLPELVLEFPGVAALEQLAQYVAAAIKKVFPRSTLGKLFRKPTPSSLLARLERSCLVESTAPSSPCGGFLETYEALCDYNGFPFREEIQWDVDTIYHRQGCRHFCLGDFAHLGSRDLALSVAALSYNLWFRRLSCVDMKLSLEVSEQILHMMSQASHLEELVLETCGLRGDFVRRLAQALAGHTNSGLRELSLSGNLLDDRGMAALSRHLEHCPGALRRLSLAQTGLTPRGMRALGRALAANATFDSTLTHLDLSGNPGALGASQDSGGLYTFLSRPNILVFLNLAGTDTALGTRYLVAAAPASPTLKLRGISSRARSPEQHRQRCNASLVVPGCCSTWAWLAASCHLKRLDGLALNTQIRDLHLDLSACELRSAGAQVIQDLVCDAGALSSLDLSDNGFGSDMVTLVLAIGRSRSLKHVALGRNFNVRCKETLDDVLHRIVQLIQDDDCPLQSLSVAESRLKQGAGVLLRALGTNPKLTALDISGNAIGDAGAKMLAKALRVNTRLRSVIWDRNNTSALGLLDVAQALEQNHSLKSMPLPLNDVTQAHRSRPELTARAVHQIQACLWRNNRADPASDLKPCPQPMGLISDHSEQEVNELCQSVQEHMELLGCGAGPQGEVAVHQAEDAIQNANFSLSILPILYEAGSSPSHHWQLQQKLEGLLGQVGEICRQDIQDFTQTTLDTTRSLCPQMLQRPSWKEQLEGVLVGSRSLPELLPEHLLQDAFTRLRDMRLSITGTLAESIVAQALEDLHAARDRLMESLAQQAPMAVDPAVPSLDGDELSPLEPEGLEDLFIPMEKEEEREDNGSSWKWLEPSYCFHLVPSLHGAAEEAEWDPELAAPGEDAEPQAGPSARGSPSPAAPGPPAGPLPRMDLPPAGQPLRHPTRARPRPRRQHHHRPPPGGPQVPPALLQEGNGLTARVDEGVEEFFSKRLIQQDRLWAPEEDPATEGGATPVPRTLRKKLGTLFAFKKPRSTRGPRSDLETSPGAAPRARKTTLGDLLRPPARPGRGEEPGGAEGGTSSPDSARRNRPRYTRESKAYSMILLPAEEEEATVGARPDKRRPLERGDTELAPSFEQRVQVMLQRIGVSRGSGGAESKRKQSKDGEIKKAGSDGDIMDSSTETPPISIKSRTHSVSADPSCRPGPGGQGPESATWKTLGQQLNAELRGRGWGQQDGPGPPSPCPSPSPRRTSPSPDILSLPEDPCLGPRNEDGQLRPRPLSAGRRAVSVHEDQLQTPADRPLRLQRSPVLKRRPKLEAPPSPSLGSGFGTKPLSPYPTEPSSPEQSPPSPATDQRGGGPNP</sequence>
<accession>A0A1A6FYV0</accession>
<feature type="domain" description="CARMIL C-terminal" evidence="2">
    <location>
        <begin position="790"/>
        <end position="1081"/>
    </location>
</feature>
<dbReference type="GO" id="GO:0005886">
    <property type="term" value="C:plasma membrane"/>
    <property type="evidence" value="ECO:0007669"/>
    <property type="project" value="TreeGrafter"/>
</dbReference>
<dbReference type="OrthoDB" id="18598at2759"/>
<feature type="region of interest" description="Disordered" evidence="1">
    <location>
        <begin position="945"/>
        <end position="1406"/>
    </location>
</feature>
<evidence type="ECO:0000256" key="1">
    <source>
        <dbReference type="SAM" id="MobiDB-lite"/>
    </source>
</evidence>
<proteinExistence type="predicted"/>
<dbReference type="PANTHER" id="PTHR24112">
    <property type="entry name" value="LEUCINE-RICH REPEAT, ISOFORM F-RELATED"/>
    <property type="match status" value="1"/>
</dbReference>
<comment type="caution">
    <text evidence="3">The sequence shown here is derived from an EMBL/GenBank/DDBJ whole genome shotgun (WGS) entry which is preliminary data.</text>
</comment>
<dbReference type="GO" id="GO:0016477">
    <property type="term" value="P:cell migration"/>
    <property type="evidence" value="ECO:0007669"/>
    <property type="project" value="TreeGrafter"/>
</dbReference>
<feature type="compositionally biased region" description="Basic and acidic residues" evidence="1">
    <location>
        <begin position="1162"/>
        <end position="1174"/>
    </location>
</feature>
<dbReference type="InterPro" id="IPR031943">
    <property type="entry name" value="CARMIL_C"/>
</dbReference>
<dbReference type="InterPro" id="IPR001611">
    <property type="entry name" value="Leu-rich_rpt"/>
</dbReference>
<dbReference type="GO" id="GO:0034315">
    <property type="term" value="P:regulation of Arp2/3 complex-mediated actin nucleation"/>
    <property type="evidence" value="ECO:0007669"/>
    <property type="project" value="TreeGrafter"/>
</dbReference>
<dbReference type="PANTHER" id="PTHR24112:SF32">
    <property type="entry name" value="CAPPING PROTEIN, ARP2_3 AND MYOSIN-I LINKER PROTEIN 2"/>
    <property type="match status" value="1"/>
</dbReference>
<feature type="compositionally biased region" description="Basic and acidic residues" evidence="1">
    <location>
        <begin position="1201"/>
        <end position="1217"/>
    </location>
</feature>
<dbReference type="Proteomes" id="UP000092124">
    <property type="component" value="Unassembled WGS sequence"/>
</dbReference>
<dbReference type="Gene3D" id="3.80.10.10">
    <property type="entry name" value="Ribonuclease Inhibitor"/>
    <property type="match status" value="1"/>
</dbReference>
<gene>
    <name evidence="3" type="ORF">A6R68_10561</name>
</gene>
<dbReference type="EMBL" id="LZPO01116607">
    <property type="protein sequence ID" value="OBS58327.1"/>
    <property type="molecule type" value="Genomic_DNA"/>
</dbReference>
<dbReference type="Pfam" id="PF13516">
    <property type="entry name" value="LRR_6"/>
    <property type="match status" value="2"/>
</dbReference>
<organism evidence="3 4">
    <name type="scientific">Neotoma lepida</name>
    <name type="common">Desert woodrat</name>
    <dbReference type="NCBI Taxonomy" id="56216"/>
    <lineage>
        <taxon>Eukaryota</taxon>
        <taxon>Metazoa</taxon>
        <taxon>Chordata</taxon>
        <taxon>Craniata</taxon>
        <taxon>Vertebrata</taxon>
        <taxon>Euteleostomi</taxon>
        <taxon>Mammalia</taxon>
        <taxon>Eutheria</taxon>
        <taxon>Euarchontoglires</taxon>
        <taxon>Glires</taxon>
        <taxon>Rodentia</taxon>
        <taxon>Myomorpha</taxon>
        <taxon>Muroidea</taxon>
        <taxon>Cricetidae</taxon>
        <taxon>Neotominae</taxon>
        <taxon>Neotoma</taxon>
    </lineage>
</organism>
<protein>
    <recommendedName>
        <fullName evidence="2">CARMIL C-terminal domain-containing protein</fullName>
    </recommendedName>
</protein>
<feature type="compositionally biased region" description="Basic residues" evidence="1">
    <location>
        <begin position="988"/>
        <end position="1004"/>
    </location>
</feature>